<gene>
    <name evidence="7" type="ORF">GCK32_015422</name>
</gene>
<keyword evidence="8" id="KW-1185">Reference proteome</keyword>
<dbReference type="InterPro" id="IPR050969">
    <property type="entry name" value="Dev_Signal_Modulators"/>
</dbReference>
<feature type="disulfide bond" evidence="3">
    <location>
        <begin position="147"/>
        <end position="156"/>
    </location>
</feature>
<organism evidence="7 8">
    <name type="scientific">Trichostrongylus colubriformis</name>
    <name type="common">Black scour worm</name>
    <dbReference type="NCBI Taxonomy" id="6319"/>
    <lineage>
        <taxon>Eukaryota</taxon>
        <taxon>Metazoa</taxon>
        <taxon>Ecdysozoa</taxon>
        <taxon>Nematoda</taxon>
        <taxon>Chromadorea</taxon>
        <taxon>Rhabditida</taxon>
        <taxon>Rhabditina</taxon>
        <taxon>Rhabditomorpha</taxon>
        <taxon>Strongyloidea</taxon>
        <taxon>Trichostrongylidae</taxon>
        <taxon>Trichostrongylus</taxon>
    </lineage>
</organism>
<evidence type="ECO:0000256" key="1">
    <source>
        <dbReference type="ARBA" id="ARBA00022729"/>
    </source>
</evidence>
<dbReference type="Gene3D" id="2.10.25.10">
    <property type="entry name" value="Laminin"/>
    <property type="match status" value="2"/>
</dbReference>
<name>A0AAN8ISP3_TRICO</name>
<dbReference type="InterPro" id="IPR002049">
    <property type="entry name" value="LE_dom"/>
</dbReference>
<dbReference type="Pfam" id="PF00053">
    <property type="entry name" value="EGF_laminin"/>
    <property type="match status" value="1"/>
</dbReference>
<sequence>MANFIYIIPLLFASSSLAQERLKDLPLPPDYCKNGGVLVNGECVCTLRYEGKQCEQDRCLNGGRRHAVNGQVTYCEPEKGKLINGKCECNAKWTGLFCHMRTCYNGIPTGGLEGFCLCDIGFTGPFCDVQLICKNGGSVNQDNECTCTAGYTGERCERCAIGHVQEGDRCIPEVSESSLASQTGSLSSKAFAWPFLLMGSVAALAVILLITIATAAVRRWNAKTSRESSVRGQPDATDV</sequence>
<keyword evidence="1 5" id="KW-0732">Signal</keyword>
<dbReference type="InterPro" id="IPR000742">
    <property type="entry name" value="EGF"/>
</dbReference>
<feature type="domain" description="EGF-like" evidence="6">
    <location>
        <begin position="123"/>
        <end position="157"/>
    </location>
</feature>
<dbReference type="PROSITE" id="PS00022">
    <property type="entry name" value="EGF_1"/>
    <property type="match status" value="1"/>
</dbReference>
<evidence type="ECO:0000256" key="3">
    <source>
        <dbReference type="PROSITE-ProRule" id="PRU00076"/>
    </source>
</evidence>
<evidence type="ECO:0000256" key="5">
    <source>
        <dbReference type="SAM" id="SignalP"/>
    </source>
</evidence>
<keyword evidence="4" id="KW-0812">Transmembrane</keyword>
<comment type="caution">
    <text evidence="3">Lacks conserved residue(s) required for the propagation of feature annotation.</text>
</comment>
<comment type="caution">
    <text evidence="7">The sequence shown here is derived from an EMBL/GenBank/DDBJ whole genome shotgun (WGS) entry which is preliminary data.</text>
</comment>
<evidence type="ECO:0000313" key="8">
    <source>
        <dbReference type="Proteomes" id="UP001331761"/>
    </source>
</evidence>
<keyword evidence="3" id="KW-0245">EGF-like domain</keyword>
<accession>A0AAN8ISP3</accession>
<dbReference type="PANTHER" id="PTHR14949:SF56">
    <property type="entry name" value="EGF-LIKE-DOMAIN, MULTIPLE 7"/>
    <property type="match status" value="1"/>
</dbReference>
<dbReference type="Proteomes" id="UP001331761">
    <property type="component" value="Unassembled WGS sequence"/>
</dbReference>
<keyword evidence="4" id="KW-0472">Membrane</keyword>
<feature type="chain" id="PRO_5042837064" evidence="5">
    <location>
        <begin position="19"/>
        <end position="239"/>
    </location>
</feature>
<evidence type="ECO:0000256" key="2">
    <source>
        <dbReference type="ARBA" id="ARBA00023157"/>
    </source>
</evidence>
<feature type="transmembrane region" description="Helical" evidence="4">
    <location>
        <begin position="191"/>
        <end position="217"/>
    </location>
</feature>
<keyword evidence="2 3" id="KW-1015">Disulfide bond</keyword>
<keyword evidence="4" id="KW-1133">Transmembrane helix</keyword>
<dbReference type="PROSITE" id="PS50026">
    <property type="entry name" value="EGF_3"/>
    <property type="match status" value="1"/>
</dbReference>
<reference evidence="7 8" key="1">
    <citation type="submission" date="2019-10" db="EMBL/GenBank/DDBJ databases">
        <title>Assembly and Annotation for the nematode Trichostrongylus colubriformis.</title>
        <authorList>
            <person name="Martin J."/>
        </authorList>
    </citation>
    <scope>NUCLEOTIDE SEQUENCE [LARGE SCALE GENOMIC DNA]</scope>
    <source>
        <strain evidence="7">G859</strain>
        <tissue evidence="7">Whole worm</tissue>
    </source>
</reference>
<dbReference type="EMBL" id="WIXE01007794">
    <property type="protein sequence ID" value="KAK5980132.1"/>
    <property type="molecule type" value="Genomic_DNA"/>
</dbReference>
<feature type="signal peptide" evidence="5">
    <location>
        <begin position="1"/>
        <end position="18"/>
    </location>
</feature>
<dbReference type="PANTHER" id="PTHR14949">
    <property type="entry name" value="EGF-LIKE-DOMAIN, MULTIPLE 7, 8"/>
    <property type="match status" value="1"/>
</dbReference>
<evidence type="ECO:0000313" key="7">
    <source>
        <dbReference type="EMBL" id="KAK5980132.1"/>
    </source>
</evidence>
<protein>
    <submittedName>
        <fullName evidence="7">EGF domain-containing protein</fullName>
    </submittedName>
</protein>
<evidence type="ECO:0000259" key="6">
    <source>
        <dbReference type="PROSITE" id="PS50026"/>
    </source>
</evidence>
<dbReference type="AlphaFoldDB" id="A0AAN8ISP3"/>
<evidence type="ECO:0000256" key="4">
    <source>
        <dbReference type="SAM" id="Phobius"/>
    </source>
</evidence>
<proteinExistence type="predicted"/>